<keyword evidence="2" id="KW-1185">Reference proteome</keyword>
<dbReference type="EMBL" id="CP007501">
    <property type="protein sequence ID" value="AKD24749.1"/>
    <property type="molecule type" value="Genomic_DNA"/>
</dbReference>
<evidence type="ECO:0000313" key="2">
    <source>
        <dbReference type="Proteomes" id="UP000061135"/>
    </source>
</evidence>
<dbReference type="Gene3D" id="2.40.10.220">
    <property type="entry name" value="predicted glycosyltransferase like domains"/>
    <property type="match status" value="1"/>
</dbReference>
<dbReference type="KEGG" id="pdq:CL55_00004160"/>
<organism evidence="1 2">
    <name type="scientific">Polynucleobacter duraquae</name>
    <dbReference type="NCBI Taxonomy" id="1835254"/>
    <lineage>
        <taxon>Bacteria</taxon>
        <taxon>Pseudomonadati</taxon>
        <taxon>Pseudomonadota</taxon>
        <taxon>Betaproteobacteria</taxon>
        <taxon>Burkholderiales</taxon>
        <taxon>Burkholderiaceae</taxon>
        <taxon>Polynucleobacter</taxon>
    </lineage>
</organism>
<protein>
    <recommendedName>
        <fullName evidence="3">PilZ domain-containing protein</fullName>
    </recommendedName>
</protein>
<dbReference type="Proteomes" id="UP000061135">
    <property type="component" value="Chromosome"/>
</dbReference>
<sequence length="253" mass="28230">MPIITYLPELIEKIDPQFHIEPSAIAKTMLREISKTPLAGVHAIDGSGSEFAVTVLDIYKGLLVMKPETEPPRGISSIIGTSQIVVACNENSKMQFLSSDFRMHEDGSLITCALPQDLIVIQRRKEFRTLGPSDEQFNFVLSLGAGQELLARVSDISDHGILLDIRLGATEVEVGRYWHSGYFERQKSRSGGIDLIIRNVRPGKALDRIRAGCELYNPSKNALKDFESTRNAIENARVQGRLNRWYAAASWCE</sequence>
<accession>A0A0E3UZW4</accession>
<proteinExistence type="predicted"/>
<name>A0A0E3UZW4_9BURK</name>
<dbReference type="HOGENOM" id="CLU_1097767_0_0_4"/>
<dbReference type="RefSeq" id="WP_046329663.1">
    <property type="nucleotide sequence ID" value="NZ_CP007501.1"/>
</dbReference>
<evidence type="ECO:0008006" key="3">
    <source>
        <dbReference type="Google" id="ProtNLM"/>
    </source>
</evidence>
<dbReference type="AlphaFoldDB" id="A0A0E3UZW4"/>
<evidence type="ECO:0000313" key="1">
    <source>
        <dbReference type="EMBL" id="AKD24749.1"/>
    </source>
</evidence>
<dbReference type="PATRIC" id="fig|576611.7.peg.417"/>
<dbReference type="OrthoDB" id="5572581at2"/>
<gene>
    <name evidence="1" type="ORF">CL55_00004160</name>
</gene>
<dbReference type="STRING" id="1835254.CL55_00004160"/>
<reference evidence="1 2" key="1">
    <citation type="submission" date="2014-03" db="EMBL/GenBank/DDBJ databases">
        <title>Genome of Polynucleobacter strain MWH-MoK4.</title>
        <authorList>
            <person name="Hahn M.W."/>
        </authorList>
    </citation>
    <scope>NUCLEOTIDE SEQUENCE [LARGE SCALE GENOMIC DNA]</scope>
    <source>
        <strain evidence="1 2">MWH-MoK4</strain>
    </source>
</reference>